<keyword evidence="3" id="KW-1185">Reference proteome</keyword>
<accession>A0ABN2DL67</accession>
<dbReference type="Proteomes" id="UP001500190">
    <property type="component" value="Unassembled WGS sequence"/>
</dbReference>
<comment type="caution">
    <text evidence="2">The sequence shown here is derived from an EMBL/GenBank/DDBJ whole genome shotgun (WGS) entry which is preliminary data.</text>
</comment>
<feature type="region of interest" description="Disordered" evidence="1">
    <location>
        <begin position="102"/>
        <end position="134"/>
    </location>
</feature>
<feature type="compositionally biased region" description="Pro residues" evidence="1">
    <location>
        <begin position="125"/>
        <end position="134"/>
    </location>
</feature>
<evidence type="ECO:0000313" key="2">
    <source>
        <dbReference type="EMBL" id="GAA1578382.1"/>
    </source>
</evidence>
<sequence length="134" mass="15068">MVRSCAYSSSSITLFHNRGRRPDHTTRTPIASSSSRRRWMTSRLNPIRNRTSSGERAQFSVEKAYAEMYFTPISIPPLITSSRLASPALCPVATCNLWATPPPNTLRMQPLTHHHPHTPPHPERNPTPCPADRS</sequence>
<proteinExistence type="predicted"/>
<reference evidence="2 3" key="1">
    <citation type="journal article" date="2019" name="Int. J. Syst. Evol. Microbiol.">
        <title>The Global Catalogue of Microorganisms (GCM) 10K type strain sequencing project: providing services to taxonomists for standard genome sequencing and annotation.</title>
        <authorList>
            <consortium name="The Broad Institute Genomics Platform"/>
            <consortium name="The Broad Institute Genome Sequencing Center for Infectious Disease"/>
            <person name="Wu L."/>
            <person name="Ma J."/>
        </authorList>
    </citation>
    <scope>NUCLEOTIDE SEQUENCE [LARGE SCALE GENOMIC DNA]</scope>
    <source>
        <strain evidence="2 3">JCM 14304</strain>
    </source>
</reference>
<feature type="region of interest" description="Disordered" evidence="1">
    <location>
        <begin position="17"/>
        <end position="37"/>
    </location>
</feature>
<name>A0ABN2DL67_9ACTN</name>
<gene>
    <name evidence="2" type="ORF">GCM10009742_22910</name>
</gene>
<evidence type="ECO:0000313" key="3">
    <source>
        <dbReference type="Proteomes" id="UP001500190"/>
    </source>
</evidence>
<dbReference type="EMBL" id="BAAAND010000004">
    <property type="protein sequence ID" value="GAA1578382.1"/>
    <property type="molecule type" value="Genomic_DNA"/>
</dbReference>
<organism evidence="2 3">
    <name type="scientific">Kribbella karoonensis</name>
    <dbReference type="NCBI Taxonomy" id="324851"/>
    <lineage>
        <taxon>Bacteria</taxon>
        <taxon>Bacillati</taxon>
        <taxon>Actinomycetota</taxon>
        <taxon>Actinomycetes</taxon>
        <taxon>Propionibacteriales</taxon>
        <taxon>Kribbellaceae</taxon>
        <taxon>Kribbella</taxon>
    </lineage>
</organism>
<protein>
    <submittedName>
        <fullName evidence="2">Uncharacterized protein</fullName>
    </submittedName>
</protein>
<evidence type="ECO:0000256" key="1">
    <source>
        <dbReference type="SAM" id="MobiDB-lite"/>
    </source>
</evidence>